<reference evidence="3 4" key="1">
    <citation type="journal article" date="2019" name="Nat. Plants">
        <title>Genome sequencing of Musa balbisiana reveals subgenome evolution and function divergence in polyploid bananas.</title>
        <authorList>
            <person name="Yao X."/>
        </authorList>
    </citation>
    <scope>NUCLEOTIDE SEQUENCE [LARGE SCALE GENOMIC DNA]</scope>
    <source>
        <strain evidence="4">cv. DH-PKW</strain>
        <tissue evidence="3">Leaves</tissue>
    </source>
</reference>
<dbReference type="GO" id="GO:0004595">
    <property type="term" value="F:pantetheine-phosphate adenylyltransferase activity"/>
    <property type="evidence" value="ECO:0007669"/>
    <property type="project" value="TreeGrafter"/>
</dbReference>
<dbReference type="PANTHER" id="PTHR10695">
    <property type="entry name" value="DEPHOSPHO-COA KINASE-RELATED"/>
    <property type="match status" value="1"/>
</dbReference>
<comment type="caution">
    <text evidence="3">The sequence shown here is derived from an EMBL/GenBank/DDBJ whole genome shotgun (WGS) entry which is preliminary data.</text>
</comment>
<dbReference type="Proteomes" id="UP000317650">
    <property type="component" value="Chromosome 2"/>
</dbReference>
<feature type="compositionally biased region" description="Polar residues" evidence="2">
    <location>
        <begin position="256"/>
        <end position="266"/>
    </location>
</feature>
<dbReference type="EMBL" id="PYDT01000011">
    <property type="protein sequence ID" value="THU44788.1"/>
    <property type="molecule type" value="Genomic_DNA"/>
</dbReference>
<dbReference type="GO" id="GO:0004140">
    <property type="term" value="F:dephospho-CoA kinase activity"/>
    <property type="evidence" value="ECO:0007669"/>
    <property type="project" value="TreeGrafter"/>
</dbReference>
<dbReference type="GO" id="GO:0015937">
    <property type="term" value="P:coenzyme A biosynthetic process"/>
    <property type="evidence" value="ECO:0007669"/>
    <property type="project" value="TreeGrafter"/>
</dbReference>
<sequence>MRKGRNGRGCGVSGRLKLKQKPHHLPTLVLFTREMWDAPSSDASVDRFLASAELARERIVVGVCDGPMLSKKEYAFLIEPLEKRMQSVKDFIKSIKPELMVQVEPITDPYGPSIIDKDLDKIPTRSHKSAKFNQEKPHLKLCLSNSKETLPGGISVNRKRAERSLSHLQSIKPELMVQVEPITDPYGPSIIDKDLDKIPTRSHKSAKFNQEKPHLKLCLSNSKETLPGGISVNRKRAERSLSHLQIEVVDLLPEESTGTKISSSTLRKIDAEQAVKDQQQQHGQP</sequence>
<dbReference type="PANTHER" id="PTHR10695:SF46">
    <property type="entry name" value="BIFUNCTIONAL COENZYME A SYNTHASE-RELATED"/>
    <property type="match status" value="1"/>
</dbReference>
<dbReference type="InterPro" id="IPR014729">
    <property type="entry name" value="Rossmann-like_a/b/a_fold"/>
</dbReference>
<proteinExistence type="predicted"/>
<feature type="region of interest" description="Disordered" evidence="2">
    <location>
        <begin position="256"/>
        <end position="285"/>
    </location>
</feature>
<evidence type="ECO:0000313" key="4">
    <source>
        <dbReference type="Proteomes" id="UP000317650"/>
    </source>
</evidence>
<evidence type="ECO:0000313" key="3">
    <source>
        <dbReference type="EMBL" id="THU44788.1"/>
    </source>
</evidence>
<evidence type="ECO:0000256" key="2">
    <source>
        <dbReference type="SAM" id="MobiDB-lite"/>
    </source>
</evidence>
<organism evidence="3 4">
    <name type="scientific">Musa balbisiana</name>
    <name type="common">Banana</name>
    <dbReference type="NCBI Taxonomy" id="52838"/>
    <lineage>
        <taxon>Eukaryota</taxon>
        <taxon>Viridiplantae</taxon>
        <taxon>Streptophyta</taxon>
        <taxon>Embryophyta</taxon>
        <taxon>Tracheophyta</taxon>
        <taxon>Spermatophyta</taxon>
        <taxon>Magnoliopsida</taxon>
        <taxon>Liliopsida</taxon>
        <taxon>Zingiberales</taxon>
        <taxon>Musaceae</taxon>
        <taxon>Musa</taxon>
    </lineage>
</organism>
<feature type="compositionally biased region" description="Polar residues" evidence="2">
    <location>
        <begin position="276"/>
        <end position="285"/>
    </location>
</feature>
<accession>A0A4S8I9T9</accession>
<gene>
    <name evidence="3" type="ORF">C4D60_Mb02t11050</name>
</gene>
<protein>
    <submittedName>
        <fullName evidence="3">Uncharacterized protein</fullName>
    </submittedName>
</protein>
<keyword evidence="4" id="KW-1185">Reference proteome</keyword>
<dbReference type="STRING" id="52838.A0A4S8I9T9"/>
<dbReference type="AlphaFoldDB" id="A0A4S8I9T9"/>
<name>A0A4S8I9T9_MUSBA</name>
<comment type="pathway">
    <text evidence="1">Cofactor biosynthesis; coenzyme A biosynthesis.</text>
</comment>
<dbReference type="Gene3D" id="3.40.50.620">
    <property type="entry name" value="HUPs"/>
    <property type="match status" value="1"/>
</dbReference>
<evidence type="ECO:0000256" key="1">
    <source>
        <dbReference type="ARBA" id="ARBA00004724"/>
    </source>
</evidence>